<organism evidence="12 13">
    <name type="scientific">Methanobacterium subterraneum</name>
    <dbReference type="NCBI Taxonomy" id="59277"/>
    <lineage>
        <taxon>Archaea</taxon>
        <taxon>Methanobacteriati</taxon>
        <taxon>Methanobacteriota</taxon>
        <taxon>Methanomada group</taxon>
        <taxon>Methanobacteria</taxon>
        <taxon>Methanobacteriales</taxon>
        <taxon>Methanobacteriaceae</taxon>
        <taxon>Methanobacterium</taxon>
    </lineage>
</organism>
<comment type="catalytic activity">
    <reaction evidence="5">
        <text>(R)-5-phosphomevalonate = (2E)-3-methyl-5-phosphooxypent-2-enoate + H2O</text>
        <dbReference type="Rhea" id="RHEA:78975"/>
        <dbReference type="ChEBI" id="CHEBI:15377"/>
        <dbReference type="ChEBI" id="CHEBI:58146"/>
        <dbReference type="ChEBI" id="CHEBI:229665"/>
        <dbReference type="EC" id="4.2.1.182"/>
    </reaction>
    <physiologicalReaction direction="left-to-right" evidence="5">
        <dbReference type="Rhea" id="RHEA:78976"/>
    </physiologicalReaction>
</comment>
<keyword evidence="2" id="KW-0408">Iron</keyword>
<dbReference type="EMBL" id="CP017766">
    <property type="protein sequence ID" value="AUB55257.1"/>
    <property type="molecule type" value="Genomic_DNA"/>
</dbReference>
<name>A0A2H4VAX3_9EURY</name>
<evidence type="ECO:0000256" key="5">
    <source>
        <dbReference type="ARBA" id="ARBA00045120"/>
    </source>
</evidence>
<evidence type="ECO:0000256" key="2">
    <source>
        <dbReference type="ARBA" id="ARBA00023004"/>
    </source>
</evidence>
<evidence type="ECO:0000313" key="13">
    <source>
        <dbReference type="Proteomes" id="UP000232806"/>
    </source>
</evidence>
<keyword evidence="4" id="KW-0456">Lyase</keyword>
<protein>
    <recommendedName>
        <fullName evidence="10">Phosphomevalonate dehydratase large subunit</fullName>
        <ecNumber evidence="9">4.2.1.182</ecNumber>
    </recommendedName>
</protein>
<dbReference type="RefSeq" id="WP_100905237.1">
    <property type="nucleotide sequence ID" value="NZ_CP017766.1"/>
</dbReference>
<dbReference type="Pfam" id="PF04412">
    <property type="entry name" value="AcnX"/>
    <property type="match status" value="1"/>
</dbReference>
<evidence type="ECO:0000256" key="8">
    <source>
        <dbReference type="ARBA" id="ARBA00046520"/>
    </source>
</evidence>
<evidence type="ECO:0000256" key="10">
    <source>
        <dbReference type="ARBA" id="ARBA00047196"/>
    </source>
</evidence>
<dbReference type="InterPro" id="IPR007506">
    <property type="entry name" value="PMDh-L-like_dom"/>
</dbReference>
<proteinExistence type="inferred from homology"/>
<sequence length="399" mass="42718">MYLTREEEKMYSGEYGPAVEKSMEILVALGDIYGADGMVEIVSAQISGVSYKTIGDAGLEYLEDLAGEGAQVVVPSTLNPAGVDLDQWKELGFPAEFTKKQLLIVEAYRKMGISTTCTCTPYLVGNVPPLGSHIAWSESSAVCYGNSVLGARTNREGGPGALSAAICGRTPNYGYHLDEGRVPHLLVEVETSLNGADYGALGYLVGKAVGNGIPYFKLVDEQQKKPQVNQLKALGAALASSGAVALFHMENTTPESPEAMPHTKNLEKLTVTREDVDDTRGKLSTSQKPDLVCLGCPHASLEEIKEVALKLDGKKLANQLWVCTSISVKAASDRMGYTRIIEEAGGHVVCDTCMVVAPIEDMGFKVIGVDSAKAANYVPSMCGLDVVFDEWENLIAIKK</sequence>
<dbReference type="CDD" id="cd01355">
    <property type="entry name" value="AcnX"/>
    <property type="match status" value="1"/>
</dbReference>
<comment type="similarity">
    <text evidence="7">Belongs to the AcnX type II large subunit family.</text>
</comment>
<evidence type="ECO:0000256" key="9">
    <source>
        <dbReference type="ARBA" id="ARBA00047176"/>
    </source>
</evidence>
<dbReference type="AlphaFoldDB" id="A0A2H4VAX3"/>
<gene>
    <name evidence="12" type="ORF">BK007_03990</name>
</gene>
<dbReference type="GO" id="GO:0016829">
    <property type="term" value="F:lyase activity"/>
    <property type="evidence" value="ECO:0007669"/>
    <property type="project" value="UniProtKB-KW"/>
</dbReference>
<dbReference type="GO" id="GO:0008299">
    <property type="term" value="P:isoprenoid biosynthetic process"/>
    <property type="evidence" value="ECO:0007669"/>
    <property type="project" value="UniProtKB-KW"/>
</dbReference>
<dbReference type="OrthoDB" id="25253at2157"/>
<comment type="pathway">
    <text evidence="1">Isoprenoid biosynthesis; isopentenyl diphosphate biosynthesis via mevalonate pathway.</text>
</comment>
<comment type="subunit">
    <text evidence="8">Heterodimer composed of a large subunit (PMDh-L) and a small subunit (PMDh-S).</text>
</comment>
<evidence type="ECO:0000256" key="1">
    <source>
        <dbReference type="ARBA" id="ARBA00005092"/>
    </source>
</evidence>
<evidence type="ECO:0000256" key="7">
    <source>
        <dbReference type="ARBA" id="ARBA00046333"/>
    </source>
</evidence>
<dbReference type="Proteomes" id="UP000232806">
    <property type="component" value="Chromosome"/>
</dbReference>
<evidence type="ECO:0000256" key="6">
    <source>
        <dbReference type="ARBA" id="ARBA00045299"/>
    </source>
</evidence>
<feature type="domain" description="Phosphomevalonate dehydratase large subunit-like" evidence="11">
    <location>
        <begin position="1"/>
        <end position="395"/>
    </location>
</feature>
<evidence type="ECO:0000256" key="3">
    <source>
        <dbReference type="ARBA" id="ARBA00023229"/>
    </source>
</evidence>
<evidence type="ECO:0000313" key="12">
    <source>
        <dbReference type="EMBL" id="AUB55257.1"/>
    </source>
</evidence>
<accession>A0A2H4VAX3</accession>
<dbReference type="GeneID" id="35120727"/>
<evidence type="ECO:0000256" key="4">
    <source>
        <dbReference type="ARBA" id="ARBA00023239"/>
    </source>
</evidence>
<comment type="function">
    <text evidence="6">Component of a hydro-lyase that catalyzes the dehydration of mevalonate 5-phosphate (MVA5P) to form trans-anhydromevalonate 5-phosphate (tAHMP). Involved in the archaeal mevalonate (MVA) pathway, which provides fundamental precursors for isoprenoid biosynthesis, such as isopentenyl diphosphate (IPP) and dimethylallyl diphosphate (DMAPP).</text>
</comment>
<keyword evidence="3" id="KW-0414">Isoprene biosynthesis</keyword>
<dbReference type="EC" id="4.2.1.182" evidence="9"/>
<reference evidence="12 13" key="1">
    <citation type="submission" date="2016-10" db="EMBL/GenBank/DDBJ databases">
        <title>Comparative genomics between deep and shallow subseafloor isolates.</title>
        <authorList>
            <person name="Ishii S."/>
            <person name="Miller J.R."/>
            <person name="Sutton G."/>
            <person name="Suzuki S."/>
            <person name="Methe B."/>
            <person name="Inagaki F."/>
            <person name="Imachi H."/>
        </authorList>
    </citation>
    <scope>NUCLEOTIDE SEQUENCE [LARGE SCALE GENOMIC DNA]</scope>
    <source>
        <strain evidence="12 13">MO-MB1</strain>
    </source>
</reference>
<evidence type="ECO:0000259" key="11">
    <source>
        <dbReference type="Pfam" id="PF04412"/>
    </source>
</evidence>
<dbReference type="PANTHER" id="PTHR36577">
    <property type="entry name" value="DUF521 DOMAIN PROTEIN (AFU_ORTHOLOGUE AFUA_6G00490)"/>
    <property type="match status" value="1"/>
</dbReference>
<dbReference type="PANTHER" id="PTHR36577:SF3">
    <property type="entry name" value="DUF521 DOMAIN PROTEIN (AFU_ORTHOLOGUE AFUA_6G00490)"/>
    <property type="match status" value="1"/>
</dbReference>